<dbReference type="PANTHER" id="PTHR21181:SF13">
    <property type="entry name" value="NADH DEHYDROGENASE (UBIQUINONE) COMPLEX I, ASSEMBLY FACTOR 6"/>
    <property type="match status" value="1"/>
</dbReference>
<keyword evidence="3" id="KW-0809">Transit peptide</keyword>
<evidence type="ECO:0000256" key="3">
    <source>
        <dbReference type="ARBA" id="ARBA00022946"/>
    </source>
</evidence>
<evidence type="ECO:0000256" key="7">
    <source>
        <dbReference type="SAM" id="MobiDB-lite"/>
    </source>
</evidence>
<dbReference type="InterPro" id="IPR002060">
    <property type="entry name" value="Squ/phyt_synthse"/>
</dbReference>
<accession>A0A8H3EHK0</accession>
<dbReference type="InterPro" id="IPR008949">
    <property type="entry name" value="Isoprenoid_synthase_dom_sf"/>
</dbReference>
<dbReference type="GO" id="GO:0005743">
    <property type="term" value="C:mitochondrial inner membrane"/>
    <property type="evidence" value="ECO:0007669"/>
    <property type="project" value="UniProtKB-SubCell"/>
</dbReference>
<organism evidence="8 9">
    <name type="scientific">Heterodermia speciosa</name>
    <dbReference type="NCBI Taxonomy" id="116794"/>
    <lineage>
        <taxon>Eukaryota</taxon>
        <taxon>Fungi</taxon>
        <taxon>Dikarya</taxon>
        <taxon>Ascomycota</taxon>
        <taxon>Pezizomycotina</taxon>
        <taxon>Lecanoromycetes</taxon>
        <taxon>OSLEUM clade</taxon>
        <taxon>Lecanoromycetidae</taxon>
        <taxon>Caliciales</taxon>
        <taxon>Physciaceae</taxon>
        <taxon>Heterodermia</taxon>
    </lineage>
</organism>
<keyword evidence="9" id="KW-1185">Reference proteome</keyword>
<keyword evidence="5" id="KW-0472">Membrane</keyword>
<evidence type="ECO:0000313" key="9">
    <source>
        <dbReference type="Proteomes" id="UP000664521"/>
    </source>
</evidence>
<evidence type="ECO:0000256" key="1">
    <source>
        <dbReference type="ARBA" id="ARBA00004273"/>
    </source>
</evidence>
<dbReference type="Proteomes" id="UP000664521">
    <property type="component" value="Unassembled WGS sequence"/>
</dbReference>
<protein>
    <recommendedName>
        <fullName evidence="10">Phytoene synthase</fullName>
    </recommendedName>
</protein>
<dbReference type="OrthoDB" id="270318at2759"/>
<dbReference type="AlphaFoldDB" id="A0A8H3EHK0"/>
<comment type="caution">
    <text evidence="8">The sequence shown here is derived from an EMBL/GenBank/DDBJ whole genome shotgun (WGS) entry which is preliminary data.</text>
</comment>
<name>A0A8H3EHK0_9LECA</name>
<feature type="region of interest" description="Disordered" evidence="7">
    <location>
        <begin position="224"/>
        <end position="245"/>
    </location>
</feature>
<evidence type="ECO:0008006" key="10">
    <source>
        <dbReference type="Google" id="ProtNLM"/>
    </source>
</evidence>
<keyword evidence="2" id="KW-0999">Mitochondrion inner membrane</keyword>
<comment type="subcellular location">
    <subcellularLocation>
        <location evidence="1">Mitochondrion inner membrane</location>
    </subcellularLocation>
</comment>
<evidence type="ECO:0000313" key="8">
    <source>
        <dbReference type="EMBL" id="CAF9904142.1"/>
    </source>
</evidence>
<comment type="similarity">
    <text evidence="6">Belongs to the NDUFAF6 family.</text>
</comment>
<evidence type="ECO:0000256" key="6">
    <source>
        <dbReference type="ARBA" id="ARBA00038273"/>
    </source>
</evidence>
<reference evidence="8" key="1">
    <citation type="submission" date="2021-03" db="EMBL/GenBank/DDBJ databases">
        <authorList>
            <person name="Tagirdzhanova G."/>
        </authorList>
    </citation>
    <scope>NUCLEOTIDE SEQUENCE</scope>
</reference>
<dbReference type="PANTHER" id="PTHR21181">
    <property type="match status" value="1"/>
</dbReference>
<evidence type="ECO:0000256" key="5">
    <source>
        <dbReference type="ARBA" id="ARBA00023136"/>
    </source>
</evidence>
<dbReference type="Pfam" id="PF00494">
    <property type="entry name" value="SQS_PSY"/>
    <property type="match status" value="2"/>
</dbReference>
<evidence type="ECO:0000256" key="2">
    <source>
        <dbReference type="ARBA" id="ARBA00022792"/>
    </source>
</evidence>
<evidence type="ECO:0000256" key="4">
    <source>
        <dbReference type="ARBA" id="ARBA00023128"/>
    </source>
</evidence>
<gene>
    <name evidence="8" type="ORF">HETSPECPRED_003380</name>
</gene>
<proteinExistence type="inferred from homology"/>
<sequence length="386" mass="43152">MFIAQSSIRLRLAREAGKRRPYSNSLYSNSNATISSSTEAQSAKTYCSNLLQKYDSPSSTLRAFIPPHARPAYFAIRAFNLEIARIADTVSTPQIGALRLQFWRDNINAAFAGRPPKQPVSILLAHVLEDLSVTSQGGKPALSKSWFLRIIDAREKYLNNAPYPDLAALESYAENTYATLLYLTLQALPLHSLALDHLASHIGKASGIVAVLRGMPLLAFPPPPNHHSNSRGLSPGVEAQRSGSRQGAVTLPLDVMAEVGLREEDVFRKGAEAEGLRDAIFKVATRASDHLITARSMLQQLQRGEEVDHAFEGEIEEERQDYGKEGEQQGKSEVGKGFGVLMPAVSTALWLKRLEKFDFDIFREDLRRRQWNLPWKAYWAYRRKTF</sequence>
<keyword evidence="4" id="KW-0496">Mitochondrion</keyword>
<dbReference type="GO" id="GO:0032981">
    <property type="term" value="P:mitochondrial respiratory chain complex I assembly"/>
    <property type="evidence" value="ECO:0007669"/>
    <property type="project" value="TreeGrafter"/>
</dbReference>
<dbReference type="Gene3D" id="1.10.600.10">
    <property type="entry name" value="Farnesyl Diphosphate Synthase"/>
    <property type="match status" value="1"/>
</dbReference>
<dbReference type="EMBL" id="CAJPDS010000002">
    <property type="protein sequence ID" value="CAF9904142.1"/>
    <property type="molecule type" value="Genomic_DNA"/>
</dbReference>
<dbReference type="SUPFAM" id="SSF48576">
    <property type="entry name" value="Terpenoid synthases"/>
    <property type="match status" value="1"/>
</dbReference>